<dbReference type="SUPFAM" id="SSF101690">
    <property type="entry name" value="PAZ domain"/>
    <property type="match status" value="1"/>
</dbReference>
<dbReference type="Gene3D" id="2.170.260.10">
    <property type="entry name" value="paz domain"/>
    <property type="match status" value="1"/>
</dbReference>
<dbReference type="InterPro" id="IPR036085">
    <property type="entry name" value="PAZ_dom_sf"/>
</dbReference>
<accession>A0ABD2L0N7</accession>
<reference evidence="2 3" key="1">
    <citation type="submission" date="2024-10" db="EMBL/GenBank/DDBJ databases">
        <authorList>
            <person name="Kim D."/>
        </authorList>
    </citation>
    <scope>NUCLEOTIDE SEQUENCE [LARGE SCALE GENOMIC DNA]</scope>
    <source>
        <strain evidence="2">BH-2024</strain>
    </source>
</reference>
<evidence type="ECO:0000313" key="3">
    <source>
        <dbReference type="Proteomes" id="UP001620626"/>
    </source>
</evidence>
<sequence>MRFNVRLRTNYLRPAIRNFVVQCSDLSTLSATDAFAMRGYLGITVRIYYYVKHGLRLRHPNLPCVVRFGGGEHYDLFPLECLNVVKQT</sequence>
<dbReference type="InterPro" id="IPR003100">
    <property type="entry name" value="PAZ_dom"/>
</dbReference>
<evidence type="ECO:0000313" key="2">
    <source>
        <dbReference type="EMBL" id="KAL3108785.1"/>
    </source>
</evidence>
<dbReference type="PROSITE" id="PS50821">
    <property type="entry name" value="PAZ"/>
    <property type="match status" value="1"/>
</dbReference>
<organism evidence="2 3">
    <name type="scientific">Heterodera trifolii</name>
    <dbReference type="NCBI Taxonomy" id="157864"/>
    <lineage>
        <taxon>Eukaryota</taxon>
        <taxon>Metazoa</taxon>
        <taxon>Ecdysozoa</taxon>
        <taxon>Nematoda</taxon>
        <taxon>Chromadorea</taxon>
        <taxon>Rhabditida</taxon>
        <taxon>Tylenchina</taxon>
        <taxon>Tylenchomorpha</taxon>
        <taxon>Tylenchoidea</taxon>
        <taxon>Heteroderidae</taxon>
        <taxon>Heteroderinae</taxon>
        <taxon>Heterodera</taxon>
    </lineage>
</organism>
<gene>
    <name evidence="2" type="ORF">niasHT_019272</name>
</gene>
<evidence type="ECO:0000259" key="1">
    <source>
        <dbReference type="PROSITE" id="PS50821"/>
    </source>
</evidence>
<comment type="caution">
    <text evidence="2">The sequence shown here is derived from an EMBL/GenBank/DDBJ whole genome shotgun (WGS) entry which is preliminary data.</text>
</comment>
<dbReference type="EMBL" id="JBICBT010000586">
    <property type="protein sequence ID" value="KAL3108785.1"/>
    <property type="molecule type" value="Genomic_DNA"/>
</dbReference>
<dbReference type="CDD" id="cd02846">
    <property type="entry name" value="PAZ_argonaute_like"/>
    <property type="match status" value="1"/>
</dbReference>
<feature type="domain" description="PAZ" evidence="1">
    <location>
        <begin position="1"/>
        <end position="86"/>
    </location>
</feature>
<dbReference type="Proteomes" id="UP001620626">
    <property type="component" value="Unassembled WGS sequence"/>
</dbReference>
<protein>
    <recommendedName>
        <fullName evidence="1">PAZ domain-containing protein</fullName>
    </recommendedName>
</protein>
<proteinExistence type="predicted"/>
<dbReference type="AlphaFoldDB" id="A0ABD2L0N7"/>
<keyword evidence="3" id="KW-1185">Reference proteome</keyword>
<name>A0ABD2L0N7_9BILA</name>